<evidence type="ECO:0000313" key="4">
    <source>
        <dbReference type="Proteomes" id="UP000000267"/>
    </source>
</evidence>
<dbReference type="STRING" id="436907.A7TIA9"/>
<evidence type="ECO:0000256" key="1">
    <source>
        <dbReference type="SAM" id="MobiDB-lite"/>
    </source>
</evidence>
<feature type="compositionally biased region" description="Basic and acidic residues" evidence="1">
    <location>
        <begin position="27"/>
        <end position="39"/>
    </location>
</feature>
<dbReference type="RefSeq" id="XP_001645833.1">
    <property type="nucleotide sequence ID" value="XM_001645783.1"/>
</dbReference>
<accession>A7TIA9</accession>
<name>A7TIA9_VANPO</name>
<reference evidence="3 4" key="1">
    <citation type="journal article" date="2007" name="Proc. Natl. Acad. Sci. U.S.A.">
        <title>Independent sorting-out of thousands of duplicated gene pairs in two yeast species descended from a whole-genome duplication.</title>
        <authorList>
            <person name="Scannell D.R."/>
            <person name="Frank A.C."/>
            <person name="Conant G.C."/>
            <person name="Byrne K.P."/>
            <person name="Woolfit M."/>
            <person name="Wolfe K.H."/>
        </authorList>
    </citation>
    <scope>NUCLEOTIDE SEQUENCE [LARGE SCALE GENOMIC DNA]</scope>
    <source>
        <strain evidence="4">ATCC 22028 / DSM 70294 / BCRC 21397 / CBS 2163 / NBRC 10782 / NRRL Y-8283 / UCD 57-17</strain>
    </source>
</reference>
<evidence type="ECO:0000256" key="2">
    <source>
        <dbReference type="SAM" id="Phobius"/>
    </source>
</evidence>
<dbReference type="eggNOG" id="ENOG502S30N">
    <property type="taxonomic scope" value="Eukaryota"/>
</dbReference>
<gene>
    <name evidence="3" type="ORF">Kpol_1054p22</name>
</gene>
<proteinExistence type="predicted"/>
<dbReference type="HOGENOM" id="CLU_858446_0_0_1"/>
<keyword evidence="4" id="KW-1185">Reference proteome</keyword>
<feature type="region of interest" description="Disordered" evidence="1">
    <location>
        <begin position="1"/>
        <end position="61"/>
    </location>
</feature>
<dbReference type="GeneID" id="5546239"/>
<keyword evidence="2" id="KW-0472">Membrane</keyword>
<dbReference type="FunCoup" id="A7TIA9">
    <property type="interactions" value="119"/>
</dbReference>
<protein>
    <submittedName>
        <fullName evidence="3">Uncharacterized protein</fullName>
    </submittedName>
</protein>
<keyword evidence="2" id="KW-0812">Transmembrane</keyword>
<dbReference type="Proteomes" id="UP000000267">
    <property type="component" value="Unassembled WGS sequence"/>
</dbReference>
<dbReference type="OMA" id="LIESKWH"/>
<organism evidence="4">
    <name type="scientific">Vanderwaltozyma polyspora (strain ATCC 22028 / DSM 70294 / BCRC 21397 / CBS 2163 / NBRC 10782 / NRRL Y-8283 / UCD 57-17)</name>
    <name type="common">Kluyveromyces polysporus</name>
    <dbReference type="NCBI Taxonomy" id="436907"/>
    <lineage>
        <taxon>Eukaryota</taxon>
        <taxon>Fungi</taxon>
        <taxon>Dikarya</taxon>
        <taxon>Ascomycota</taxon>
        <taxon>Saccharomycotina</taxon>
        <taxon>Saccharomycetes</taxon>
        <taxon>Saccharomycetales</taxon>
        <taxon>Saccharomycetaceae</taxon>
        <taxon>Vanderwaltozyma</taxon>
    </lineage>
</organism>
<dbReference type="KEGG" id="vpo:Kpol_1054p22"/>
<dbReference type="InParanoid" id="A7TIA9"/>
<keyword evidence="2" id="KW-1133">Transmembrane helix</keyword>
<dbReference type="OrthoDB" id="4053921at2759"/>
<dbReference type="AlphaFoldDB" id="A7TIA9"/>
<evidence type="ECO:0000313" key="3">
    <source>
        <dbReference type="EMBL" id="EDO17975.1"/>
    </source>
</evidence>
<feature type="transmembrane region" description="Helical" evidence="2">
    <location>
        <begin position="311"/>
        <end position="329"/>
    </location>
</feature>
<feature type="compositionally biased region" description="Low complexity" evidence="1">
    <location>
        <begin position="40"/>
        <end position="56"/>
    </location>
</feature>
<dbReference type="EMBL" id="DS480395">
    <property type="protein sequence ID" value="EDO17975.1"/>
    <property type="molecule type" value="Genomic_DNA"/>
</dbReference>
<dbReference type="PhylomeDB" id="A7TIA9"/>
<sequence>MNSAPPSYLPSKKSQLTSRSRIAKINELYERKKREHRDSVVSNSSTSVVSSSPSHSIQEVESNGIDYSSADDQSKEIQHQNISNPFAIPLRTSTPPMKKKYIPGTVNIDDKIVSDDDYMEELKFTPKLKSRKSIESMRSLRRDDNVVRRNVSTVKNTNQRKISNSTSIRHSLGDPLPLPYIRNEQPNINNQRINQLMTVDSIEQKRKDMENKWGHLITKNRHQMEEKLKIIRSSSNNSIGFSRSASPSARYSDFTDNEIETEEDINLSQLQEEIKHNRDKLDHIIDLLHSKKIGNKSKDNKGKEILHVVEYLIWTICIVILILCNYYVYKFL</sequence>